<keyword evidence="6" id="KW-0862">Zinc</keyword>
<dbReference type="InterPro" id="IPR003021">
    <property type="entry name" value="Rad1_Rec1_Rad17"/>
</dbReference>
<sequence length="376" mass="43146">MVVCMYRKQLIKDFTPNPYSVKYNEIVDHLLKESVEDFEKNGKFSDKILLKLYNVFGEVFERALELYEEKRVTHISSSTPVAKGDCYNKNNARWLLQVKGFSGIIYTLFPEINFCTCLSFRNQVIDNRVIFTCKHVLACWLATIDKEKLLYQQITSQQFQHFLLYQSFSNHTATCFATENGIKVTVEDAKCMQANAYISKPLFVEYYLKEDGIGNPLSVVIEENGVITDCSLKTQNPEGLLDFYLEEQNVYSRVVLKTELLKDILTELDPTSEIIELLLSPEEPFFRISTNGLAGICHIELPHDGDMIENFKCQAAATTKYKLAHIKPAMKALSCAYKTSLRTDTCGLLCFQYMIKTEEGNVCYVEYYISPVIDMD</sequence>
<dbReference type="Proteomes" id="UP000694924">
    <property type="component" value="Unplaced"/>
</dbReference>
<evidence type="ECO:0000256" key="5">
    <source>
        <dbReference type="ARBA" id="ARBA00023242"/>
    </source>
</evidence>
<keyword evidence="6" id="KW-0479">Metal-binding</keyword>
<keyword evidence="8" id="KW-1185">Reference proteome</keyword>
<dbReference type="GeneID" id="107068008"/>
<dbReference type="RefSeq" id="XP_015179482.1">
    <property type="nucleotide sequence ID" value="XM_015323996.1"/>
</dbReference>
<feature type="domain" description="SWIM-type" evidence="7">
    <location>
        <begin position="106"/>
        <end position="144"/>
    </location>
</feature>
<organism evidence="8 9">
    <name type="scientific">Polistes dominula</name>
    <name type="common">European paper wasp</name>
    <name type="synonym">Vespa dominula</name>
    <dbReference type="NCBI Taxonomy" id="743375"/>
    <lineage>
        <taxon>Eukaryota</taxon>
        <taxon>Metazoa</taxon>
        <taxon>Ecdysozoa</taxon>
        <taxon>Arthropoda</taxon>
        <taxon>Hexapoda</taxon>
        <taxon>Insecta</taxon>
        <taxon>Pterygota</taxon>
        <taxon>Neoptera</taxon>
        <taxon>Endopterygota</taxon>
        <taxon>Hymenoptera</taxon>
        <taxon>Apocrita</taxon>
        <taxon>Aculeata</taxon>
        <taxon>Vespoidea</taxon>
        <taxon>Vespidae</taxon>
        <taxon>Polistinae</taxon>
        <taxon>Polistini</taxon>
        <taxon>Polistes</taxon>
    </lineage>
</organism>
<dbReference type="PROSITE" id="PS50966">
    <property type="entry name" value="ZF_SWIM"/>
    <property type="match status" value="1"/>
</dbReference>
<keyword evidence="6" id="KW-0863">Zinc-finger</keyword>
<evidence type="ECO:0000256" key="6">
    <source>
        <dbReference type="PROSITE-ProRule" id="PRU00325"/>
    </source>
</evidence>
<comment type="similarity">
    <text evidence="2">Belongs to the rad1 family.</text>
</comment>
<dbReference type="InterPro" id="IPR046938">
    <property type="entry name" value="DNA_clamp_sf"/>
</dbReference>
<evidence type="ECO:0000313" key="8">
    <source>
        <dbReference type="Proteomes" id="UP000694924"/>
    </source>
</evidence>
<accession>A0ABM1IGZ5</accession>
<keyword evidence="4" id="KW-0234">DNA repair</keyword>
<evidence type="ECO:0000256" key="3">
    <source>
        <dbReference type="ARBA" id="ARBA00022763"/>
    </source>
</evidence>
<dbReference type="SUPFAM" id="SSF55979">
    <property type="entry name" value="DNA clamp"/>
    <property type="match status" value="1"/>
</dbReference>
<dbReference type="PANTHER" id="PTHR10870:SF0">
    <property type="entry name" value="CELL CYCLE CHECKPOINT PROTEIN RAD1"/>
    <property type="match status" value="1"/>
</dbReference>
<proteinExistence type="inferred from homology"/>
<dbReference type="PANTHER" id="PTHR10870">
    <property type="entry name" value="CELL CYCLE CHECKPOINT PROTEIN RAD1"/>
    <property type="match status" value="1"/>
</dbReference>
<keyword evidence="5" id="KW-0539">Nucleus</keyword>
<dbReference type="Gene3D" id="3.70.10.10">
    <property type="match status" value="1"/>
</dbReference>
<evidence type="ECO:0000256" key="4">
    <source>
        <dbReference type="ARBA" id="ARBA00023204"/>
    </source>
</evidence>
<protein>
    <submittedName>
        <fullName evidence="9">Cell cycle checkpoint protein RAD1 isoform X2</fullName>
    </submittedName>
</protein>
<reference evidence="9" key="1">
    <citation type="submission" date="2025-08" db="UniProtKB">
        <authorList>
            <consortium name="RefSeq"/>
        </authorList>
    </citation>
    <scope>IDENTIFICATION</scope>
    <source>
        <tissue evidence="9">Whole body</tissue>
    </source>
</reference>
<dbReference type="Pfam" id="PF02144">
    <property type="entry name" value="Rad1"/>
    <property type="match status" value="2"/>
</dbReference>
<evidence type="ECO:0000256" key="1">
    <source>
        <dbReference type="ARBA" id="ARBA00004123"/>
    </source>
</evidence>
<dbReference type="PRINTS" id="PR01245">
    <property type="entry name" value="RAD1REC1"/>
</dbReference>
<name>A0ABM1IGZ5_POLDO</name>
<keyword evidence="3" id="KW-0227">DNA damage</keyword>
<evidence type="ECO:0000259" key="7">
    <source>
        <dbReference type="PROSITE" id="PS50966"/>
    </source>
</evidence>
<evidence type="ECO:0000256" key="2">
    <source>
        <dbReference type="ARBA" id="ARBA00010991"/>
    </source>
</evidence>
<gene>
    <name evidence="9" type="primary">LOC107068008</name>
</gene>
<dbReference type="InterPro" id="IPR007527">
    <property type="entry name" value="Znf_SWIM"/>
</dbReference>
<comment type="subcellular location">
    <subcellularLocation>
        <location evidence="1">Nucleus</location>
    </subcellularLocation>
</comment>
<evidence type="ECO:0000313" key="9">
    <source>
        <dbReference type="RefSeq" id="XP_015179482.1"/>
    </source>
</evidence>